<reference evidence="2 3" key="1">
    <citation type="submission" date="2023-04" db="EMBL/GenBank/DDBJ databases">
        <title>Novel Pseudoalteromonas species isolated from Pacific coral.</title>
        <authorList>
            <person name="Videau P."/>
            <person name="Shlafstein M.D."/>
            <person name="Oline D.K."/>
            <person name="Strangman W.K."/>
            <person name="Hahnke R.L."/>
            <person name="Saw J.H."/>
            <person name="Ushijima B."/>
        </authorList>
    </citation>
    <scope>NUCLEOTIDE SEQUENCE [LARGE SCALE GENOMIC DNA]</scope>
    <source>
        <strain evidence="2 3">LMG 14908</strain>
    </source>
</reference>
<proteinExistence type="predicted"/>
<sequence>MNNEKELQHKTATAIFSDTSYPLPIELRPIWRIGLMCIAINVVGTGGISLKLTKMRVLLWMLIRPQNWSDYYDSLHSYSNSVLSMSSDKSTDKAIELAMAKGFLQLDSETLILGEEGYKLLHLVNDLSLFNNEVEFLHSIKNKVTENYIKRILGH</sequence>
<accession>A0ABT9G9V0</accession>
<dbReference type="RefSeq" id="WP_039485251.1">
    <property type="nucleotide sequence ID" value="NZ_JASGWX010000001.1"/>
</dbReference>
<keyword evidence="1" id="KW-0472">Membrane</keyword>
<feature type="transmembrane region" description="Helical" evidence="1">
    <location>
        <begin position="30"/>
        <end position="52"/>
    </location>
</feature>
<evidence type="ECO:0000313" key="3">
    <source>
        <dbReference type="Proteomes" id="UP001242314"/>
    </source>
</evidence>
<dbReference type="EMBL" id="JASGWX010000001">
    <property type="protein sequence ID" value="MDP4482650.1"/>
    <property type="molecule type" value="Genomic_DNA"/>
</dbReference>
<evidence type="ECO:0000256" key="1">
    <source>
        <dbReference type="SAM" id="Phobius"/>
    </source>
</evidence>
<comment type="caution">
    <text evidence="2">The sequence shown here is derived from an EMBL/GenBank/DDBJ whole genome shotgun (WGS) entry which is preliminary data.</text>
</comment>
<protein>
    <submittedName>
        <fullName evidence="2">Uncharacterized protein</fullName>
    </submittedName>
</protein>
<gene>
    <name evidence="2" type="ORF">QDH73_01140</name>
</gene>
<evidence type="ECO:0000313" key="2">
    <source>
        <dbReference type="EMBL" id="MDP4482650.1"/>
    </source>
</evidence>
<keyword evidence="1" id="KW-0812">Transmembrane</keyword>
<dbReference type="Proteomes" id="UP001242314">
    <property type="component" value="Unassembled WGS sequence"/>
</dbReference>
<keyword evidence="1" id="KW-1133">Transmembrane helix</keyword>
<organism evidence="2 3">
    <name type="scientific">Pseudoalteromonas distincta</name>
    <dbReference type="NCBI Taxonomy" id="77608"/>
    <lineage>
        <taxon>Bacteria</taxon>
        <taxon>Pseudomonadati</taxon>
        <taxon>Pseudomonadota</taxon>
        <taxon>Gammaproteobacteria</taxon>
        <taxon>Alteromonadales</taxon>
        <taxon>Pseudoalteromonadaceae</taxon>
        <taxon>Pseudoalteromonas</taxon>
    </lineage>
</organism>
<keyword evidence="3" id="KW-1185">Reference proteome</keyword>
<name>A0ABT9G9V0_9GAMM</name>